<dbReference type="RefSeq" id="WP_150356385.1">
    <property type="nucleotide sequence ID" value="NZ_JAJJPB010000002.1"/>
</dbReference>
<evidence type="ECO:0000313" key="1">
    <source>
        <dbReference type="EMBL" id="MCC9294005.1"/>
    </source>
</evidence>
<protein>
    <submittedName>
        <fullName evidence="1">Uncharacterized protein</fullName>
    </submittedName>
</protein>
<gene>
    <name evidence="1" type="ORF">LN736_03865</name>
</gene>
<dbReference type="Proteomes" id="UP001165422">
    <property type="component" value="Unassembled WGS sequence"/>
</dbReference>
<sequence length="142" mass="16797">MSLKDKIAHYYTKSYLKKYGDRLTQVQGTVVSAKITRKTILWIFNKLSVTLLVRPERSRNIVRCSYSKNRWFKKPDFISVNQGNLVLIQGLKSRKVKKSKGKEKEKREFIQLLNIRNMSTKKDLVPIEGKIPKVQRRVQRFK</sequence>
<organism evidence="1 2">
    <name type="scientific">Clostridium aromativorans</name>
    <dbReference type="NCBI Taxonomy" id="2836848"/>
    <lineage>
        <taxon>Bacteria</taxon>
        <taxon>Bacillati</taxon>
        <taxon>Bacillota</taxon>
        <taxon>Clostridia</taxon>
        <taxon>Eubacteriales</taxon>
        <taxon>Clostridiaceae</taxon>
        <taxon>Clostridium</taxon>
    </lineage>
</organism>
<accession>A0ABS8N4K2</accession>
<reference evidence="1" key="1">
    <citation type="submission" date="2021-11" db="EMBL/GenBank/DDBJ databases">
        <authorList>
            <person name="Qingchun L."/>
            <person name="Dong Z."/>
            <person name="Zongwei Q."/>
            <person name="Jia Z."/>
            <person name="Duotao L."/>
        </authorList>
    </citation>
    <scope>NUCLEOTIDE SEQUENCE</scope>
    <source>
        <strain evidence="1">WLY-B-L2</strain>
    </source>
</reference>
<keyword evidence="2" id="KW-1185">Reference proteome</keyword>
<proteinExistence type="predicted"/>
<comment type="caution">
    <text evidence="1">The sequence shown here is derived from an EMBL/GenBank/DDBJ whole genome shotgun (WGS) entry which is preliminary data.</text>
</comment>
<evidence type="ECO:0000313" key="2">
    <source>
        <dbReference type="Proteomes" id="UP001165422"/>
    </source>
</evidence>
<dbReference type="EMBL" id="JAJJPB010000002">
    <property type="protein sequence ID" value="MCC9294005.1"/>
    <property type="molecule type" value="Genomic_DNA"/>
</dbReference>
<name>A0ABS8N4K2_9CLOT</name>